<feature type="compositionally biased region" description="Acidic residues" evidence="1">
    <location>
        <begin position="24"/>
        <end position="36"/>
    </location>
</feature>
<protein>
    <submittedName>
        <fullName evidence="2">Uncharacterized protein</fullName>
    </submittedName>
</protein>
<keyword evidence="3" id="KW-1185">Reference proteome</keyword>
<evidence type="ECO:0000256" key="1">
    <source>
        <dbReference type="SAM" id="MobiDB-lite"/>
    </source>
</evidence>
<feature type="compositionally biased region" description="Basic and acidic residues" evidence="1">
    <location>
        <begin position="645"/>
        <end position="667"/>
    </location>
</feature>
<dbReference type="EMBL" id="OV170230">
    <property type="protein sequence ID" value="CAH0715078.1"/>
    <property type="molecule type" value="Genomic_DNA"/>
</dbReference>
<dbReference type="AlphaFoldDB" id="A0A8J9V362"/>
<feature type="compositionally biased region" description="Basic and acidic residues" evidence="1">
    <location>
        <begin position="470"/>
        <end position="490"/>
    </location>
</feature>
<feature type="region of interest" description="Disordered" evidence="1">
    <location>
        <begin position="177"/>
        <end position="196"/>
    </location>
</feature>
<feature type="compositionally biased region" description="Acidic residues" evidence="1">
    <location>
        <begin position="624"/>
        <end position="644"/>
    </location>
</feature>
<sequence length="905" mass="104339">MSDNEDLLGDDLGDHSFADYNLGNEEEEKLLADDDGPSQNVPTSIGSFHESVDPVPTEFPRQNVEYNLPLQSYTQPETECVVPNITVEVPNIPAEPCSYTPFNESYEERTVPPAIPAAPIESPQIVPSEMTVPIDAENNREIVSERSLPQRSPLPRNIPDSLDKVFVPRAGFNKGGARSWRNPQYRQNHPYRRNNYSFRGNFNQRPSFPPPQMRPQIPNPQIRPDLPELRPEFTPMGPEISPERPIIPPDQMDRFNQRFPYRDDFNPNIRPNFERPMFFQRSYNPRFTPNDVTLPQVIRQPLVLPALPKREPEVRMLPVLNPLPTLPPGVTAKKVLINPHFKGTFQPPVEGLPTYIPTRIQKSPPLSPTLESKFGPIKDIDDAAERFIAEQRNALARAANRKLPRRSPTRYIENTTIEIENELARAPPRRRSEEDDLLRRQEEFINANRAGLRRRMRSPSPVRRSPSPRRSPERRPRPLDEESEYRRRVREQENLRERVLRAKEVRRRKNAVALQKHLLDKEKEKNMAQTQKEETKSPELKENKPTNVNINTVEEQEKPDTTRKTPEREKIERMERERSPVKVESAEANSTCDNLTPPRENIPKTSPERNLTPPLPKEDKQIDSDDDLDLILDDIDDILSDDDDSGRFKEKPKKVEEPPKKQVDLRSKLPPKAVEPKKPKQKIVFNDHIEEKKKKEKSPIRRTVLGTNKHVNNEKTEANTEKILPKVEVTNASAIKSRQKIIFDNKEVEKEKDKDKLKAEDKKFPNRRVILQRKVPEKSVFSRIETTDPTKPNPGIFSRAVRTAIRIPEKSRIVIKNAQIDYQSDSDDNILDQEVGFVAEVTNLPFGMTDTRMKTLAGQDVQNLILDKEERSAKITFKTTIAAENFKKKFNNKMVAASRLTVCLK</sequence>
<feature type="region of interest" description="Disordered" evidence="1">
    <location>
        <begin position="1"/>
        <end position="59"/>
    </location>
</feature>
<evidence type="ECO:0000313" key="3">
    <source>
        <dbReference type="Proteomes" id="UP000838878"/>
    </source>
</evidence>
<name>A0A8J9V362_9NEOP</name>
<dbReference type="Proteomes" id="UP000838878">
    <property type="component" value="Chromosome 10"/>
</dbReference>
<feature type="non-terminal residue" evidence="2">
    <location>
        <position position="905"/>
    </location>
</feature>
<dbReference type="CDD" id="cd00590">
    <property type="entry name" value="RRM_SF"/>
    <property type="match status" value="1"/>
</dbReference>
<feature type="region of interest" description="Disordered" evidence="1">
    <location>
        <begin position="513"/>
        <end position="681"/>
    </location>
</feature>
<proteinExistence type="predicted"/>
<evidence type="ECO:0000313" key="2">
    <source>
        <dbReference type="EMBL" id="CAH0715078.1"/>
    </source>
</evidence>
<reference evidence="2" key="1">
    <citation type="submission" date="2021-12" db="EMBL/GenBank/DDBJ databases">
        <authorList>
            <person name="Martin H S."/>
        </authorList>
    </citation>
    <scope>NUCLEOTIDE SEQUENCE</scope>
</reference>
<feature type="region of interest" description="Disordered" evidence="1">
    <location>
        <begin position="448"/>
        <end position="490"/>
    </location>
</feature>
<organism evidence="2 3">
    <name type="scientific">Brenthis ino</name>
    <name type="common">lesser marbled fritillary</name>
    <dbReference type="NCBI Taxonomy" id="405034"/>
    <lineage>
        <taxon>Eukaryota</taxon>
        <taxon>Metazoa</taxon>
        <taxon>Ecdysozoa</taxon>
        <taxon>Arthropoda</taxon>
        <taxon>Hexapoda</taxon>
        <taxon>Insecta</taxon>
        <taxon>Pterygota</taxon>
        <taxon>Neoptera</taxon>
        <taxon>Endopterygota</taxon>
        <taxon>Lepidoptera</taxon>
        <taxon>Glossata</taxon>
        <taxon>Ditrysia</taxon>
        <taxon>Papilionoidea</taxon>
        <taxon>Nymphalidae</taxon>
        <taxon>Heliconiinae</taxon>
        <taxon>Argynnini</taxon>
        <taxon>Brenthis</taxon>
    </lineage>
</organism>
<gene>
    <name evidence="2" type="ORF">BINO364_LOCUS2057</name>
</gene>
<feature type="compositionally biased region" description="Basic and acidic residues" evidence="1">
    <location>
        <begin position="517"/>
        <end position="544"/>
    </location>
</feature>
<feature type="compositionally biased region" description="Acidic residues" evidence="1">
    <location>
        <begin position="1"/>
        <end position="11"/>
    </location>
</feature>
<feature type="compositionally biased region" description="Basic and acidic residues" evidence="1">
    <location>
        <begin position="555"/>
        <end position="585"/>
    </location>
</feature>
<feature type="compositionally biased region" description="Polar residues" evidence="1">
    <location>
        <begin position="37"/>
        <end position="46"/>
    </location>
</feature>
<accession>A0A8J9V362</accession>
<dbReference type="OrthoDB" id="7482953at2759"/>